<reference evidence="2 3" key="2">
    <citation type="journal article" date="2017" name="Front. Plant Sci.">
        <title>Gene Classification and Mining of Molecular Markers Useful in Red Clover (Trifolium pratense) Breeding.</title>
        <authorList>
            <person name="Istvanek J."/>
            <person name="Dluhosova J."/>
            <person name="Dluhos P."/>
            <person name="Patkova L."/>
            <person name="Nedelnik J."/>
            <person name="Repkova J."/>
        </authorList>
    </citation>
    <scope>NUCLEOTIDE SEQUENCE [LARGE SCALE GENOMIC DNA]</scope>
    <source>
        <strain evidence="3">cv. Tatra</strain>
        <tissue evidence="2">Young leaves</tissue>
    </source>
</reference>
<reference evidence="2 3" key="1">
    <citation type="journal article" date="2014" name="Am. J. Bot.">
        <title>Genome assembly and annotation for red clover (Trifolium pratense; Fabaceae).</title>
        <authorList>
            <person name="Istvanek J."/>
            <person name="Jaros M."/>
            <person name="Krenek A."/>
            <person name="Repkova J."/>
        </authorList>
    </citation>
    <scope>NUCLEOTIDE SEQUENCE [LARGE SCALE GENOMIC DNA]</scope>
    <source>
        <strain evidence="3">cv. Tatra</strain>
        <tissue evidence="2">Young leaves</tissue>
    </source>
</reference>
<feature type="compositionally biased region" description="Acidic residues" evidence="1">
    <location>
        <begin position="11"/>
        <end position="26"/>
    </location>
</feature>
<feature type="region of interest" description="Disordered" evidence="1">
    <location>
        <begin position="1"/>
        <end position="28"/>
    </location>
</feature>
<evidence type="ECO:0000256" key="1">
    <source>
        <dbReference type="SAM" id="MobiDB-lite"/>
    </source>
</evidence>
<dbReference type="EMBL" id="ASHM01166552">
    <property type="protein sequence ID" value="PNX64475.1"/>
    <property type="molecule type" value="Genomic_DNA"/>
</dbReference>
<sequence>MADNANGSEKIEDDDVEVEESSDPSFDDSVHCSACFSCWGQQEG</sequence>
<dbReference type="AlphaFoldDB" id="A0A2K3KDT5"/>
<accession>A0A2K3KDT5</accession>
<comment type="caution">
    <text evidence="2">The sequence shown here is derived from an EMBL/GenBank/DDBJ whole genome shotgun (WGS) entry which is preliminary data.</text>
</comment>
<evidence type="ECO:0000313" key="2">
    <source>
        <dbReference type="EMBL" id="PNX64475.1"/>
    </source>
</evidence>
<protein>
    <submittedName>
        <fullName evidence="2">Uncharacterized protein</fullName>
    </submittedName>
</protein>
<proteinExistence type="predicted"/>
<feature type="non-terminal residue" evidence="2">
    <location>
        <position position="44"/>
    </location>
</feature>
<evidence type="ECO:0000313" key="3">
    <source>
        <dbReference type="Proteomes" id="UP000236291"/>
    </source>
</evidence>
<gene>
    <name evidence="2" type="ORF">L195_g062133</name>
</gene>
<organism evidence="2 3">
    <name type="scientific">Trifolium pratense</name>
    <name type="common">Red clover</name>
    <dbReference type="NCBI Taxonomy" id="57577"/>
    <lineage>
        <taxon>Eukaryota</taxon>
        <taxon>Viridiplantae</taxon>
        <taxon>Streptophyta</taxon>
        <taxon>Embryophyta</taxon>
        <taxon>Tracheophyta</taxon>
        <taxon>Spermatophyta</taxon>
        <taxon>Magnoliopsida</taxon>
        <taxon>eudicotyledons</taxon>
        <taxon>Gunneridae</taxon>
        <taxon>Pentapetalae</taxon>
        <taxon>rosids</taxon>
        <taxon>fabids</taxon>
        <taxon>Fabales</taxon>
        <taxon>Fabaceae</taxon>
        <taxon>Papilionoideae</taxon>
        <taxon>50 kb inversion clade</taxon>
        <taxon>NPAAA clade</taxon>
        <taxon>Hologalegina</taxon>
        <taxon>IRL clade</taxon>
        <taxon>Trifolieae</taxon>
        <taxon>Trifolium</taxon>
    </lineage>
</organism>
<name>A0A2K3KDT5_TRIPR</name>
<dbReference type="Proteomes" id="UP000236291">
    <property type="component" value="Unassembled WGS sequence"/>
</dbReference>